<feature type="chain" id="PRO_5012436630" evidence="1">
    <location>
        <begin position="24"/>
        <end position="122"/>
    </location>
</feature>
<dbReference type="EMBL" id="MWQN01000004">
    <property type="protein sequence ID" value="OPC77031.1"/>
    <property type="molecule type" value="Genomic_DNA"/>
</dbReference>
<accession>A0A1T3NK75</accession>
<dbReference type="Proteomes" id="UP000190037">
    <property type="component" value="Unassembled WGS sequence"/>
</dbReference>
<protein>
    <submittedName>
        <fullName evidence="2">Uncharacterized protein</fullName>
    </submittedName>
</protein>
<reference evidence="2 3" key="1">
    <citation type="submission" date="2017-03" db="EMBL/GenBank/DDBJ databases">
        <title>Draft genome sequence of Streptomyces scabrisporus NF3, endophyte isolated from Amphipterygium adstringens.</title>
        <authorList>
            <person name="Vazquez M."/>
            <person name="Ceapa C.D."/>
            <person name="Rodriguez Luna D."/>
            <person name="Sanchez Esquivel S."/>
        </authorList>
    </citation>
    <scope>NUCLEOTIDE SEQUENCE [LARGE SCALE GENOMIC DNA]</scope>
    <source>
        <strain evidence="2 3">NF3</strain>
    </source>
</reference>
<keyword evidence="1" id="KW-0732">Signal</keyword>
<organism evidence="2 3">
    <name type="scientific">Embleya scabrispora</name>
    <dbReference type="NCBI Taxonomy" id="159449"/>
    <lineage>
        <taxon>Bacteria</taxon>
        <taxon>Bacillati</taxon>
        <taxon>Actinomycetota</taxon>
        <taxon>Actinomycetes</taxon>
        <taxon>Kitasatosporales</taxon>
        <taxon>Streptomycetaceae</taxon>
        <taxon>Embleya</taxon>
    </lineage>
</organism>
<sequence length="122" mass="13386">MTRAGALAAGAALALTATGSAQASEAHTGESRTSAAKGFYQINIHTKYSDWVRVVGKNQHGDPVMHTWNTPNDWTLAKGWWWDSDVIVTIDGHDETHNRRKTVTCDLSKAPRQGNTVKCYAF</sequence>
<gene>
    <name evidence="2" type="ORF">B4N89_41385</name>
</gene>
<proteinExistence type="predicted"/>
<keyword evidence="3" id="KW-1185">Reference proteome</keyword>
<evidence type="ECO:0000313" key="2">
    <source>
        <dbReference type="EMBL" id="OPC77031.1"/>
    </source>
</evidence>
<comment type="caution">
    <text evidence="2">The sequence shown here is derived from an EMBL/GenBank/DDBJ whole genome shotgun (WGS) entry which is preliminary data.</text>
</comment>
<feature type="signal peptide" evidence="1">
    <location>
        <begin position="1"/>
        <end position="23"/>
    </location>
</feature>
<evidence type="ECO:0000256" key="1">
    <source>
        <dbReference type="SAM" id="SignalP"/>
    </source>
</evidence>
<name>A0A1T3NK75_9ACTN</name>
<evidence type="ECO:0000313" key="3">
    <source>
        <dbReference type="Proteomes" id="UP000190037"/>
    </source>
</evidence>
<dbReference type="AlphaFoldDB" id="A0A1T3NK75"/>